<dbReference type="InterPro" id="IPR052387">
    <property type="entry name" value="Fibrocystin"/>
</dbReference>
<dbReference type="Gene3D" id="2.60.40.10">
    <property type="entry name" value="Immunoglobulins"/>
    <property type="match status" value="3"/>
</dbReference>
<accession>A0A120MXR9</accession>
<dbReference type="PANTHER" id="PTHR46769:SF2">
    <property type="entry name" value="FIBROCYSTIN-L ISOFORM 2 PRECURSOR-RELATED"/>
    <property type="match status" value="1"/>
</dbReference>
<dbReference type="EMBL" id="AP017313">
    <property type="protein sequence ID" value="BAU52003.1"/>
    <property type="molecule type" value="Genomic_DNA"/>
</dbReference>
<name>A0A120MXR9_9SPHI</name>
<gene>
    <name evidence="1" type="ORF">MgSA37_00153</name>
</gene>
<protein>
    <submittedName>
        <fullName evidence="1">IPT/TIG domain protein</fullName>
    </submittedName>
</protein>
<dbReference type="RefSeq" id="WP_096349372.1">
    <property type="nucleotide sequence ID" value="NZ_AP017313.1"/>
</dbReference>
<dbReference type="PANTHER" id="PTHR46769">
    <property type="entry name" value="POLYCYSTIC KIDNEY AND HEPATIC DISEASE 1 (AUTOSOMAL RECESSIVE)-LIKE 1"/>
    <property type="match status" value="1"/>
</dbReference>
<dbReference type="SUPFAM" id="SSF81296">
    <property type="entry name" value="E set domains"/>
    <property type="match status" value="3"/>
</dbReference>
<proteinExistence type="predicted"/>
<dbReference type="Pfam" id="PF01833">
    <property type="entry name" value="TIG"/>
    <property type="match status" value="3"/>
</dbReference>
<dbReference type="CDD" id="cd00603">
    <property type="entry name" value="IPT_PCSR"/>
    <property type="match status" value="1"/>
</dbReference>
<keyword evidence="2" id="KW-1185">Reference proteome</keyword>
<dbReference type="Proteomes" id="UP000218263">
    <property type="component" value="Chromosome"/>
</dbReference>
<evidence type="ECO:0000313" key="1">
    <source>
        <dbReference type="EMBL" id="BAU52003.1"/>
    </source>
</evidence>
<dbReference type="SMART" id="SM00429">
    <property type="entry name" value="IPT"/>
    <property type="match status" value="3"/>
</dbReference>
<dbReference type="OrthoDB" id="708305at2"/>
<reference evidence="1 2" key="1">
    <citation type="submission" date="2015-12" db="EMBL/GenBank/DDBJ databases">
        <title>Genome sequence of Mucilaginibacter gotjawali.</title>
        <authorList>
            <person name="Lee J.S."/>
            <person name="Lee K.C."/>
            <person name="Kim K.K."/>
            <person name="Lee B.W."/>
        </authorList>
    </citation>
    <scope>NUCLEOTIDE SEQUENCE [LARGE SCALE GENOMIC DNA]</scope>
    <source>
        <strain evidence="1 2">SA3-7</strain>
    </source>
</reference>
<dbReference type="KEGG" id="mgot:MgSA37_00153"/>
<dbReference type="InterPro" id="IPR013783">
    <property type="entry name" value="Ig-like_fold"/>
</dbReference>
<organism evidence="1 2">
    <name type="scientific">Mucilaginibacter gotjawali</name>
    <dbReference type="NCBI Taxonomy" id="1550579"/>
    <lineage>
        <taxon>Bacteria</taxon>
        <taxon>Pseudomonadati</taxon>
        <taxon>Bacteroidota</taxon>
        <taxon>Sphingobacteriia</taxon>
        <taxon>Sphingobacteriales</taxon>
        <taxon>Sphingobacteriaceae</taxon>
        <taxon>Mucilaginibacter</taxon>
    </lineage>
</organism>
<dbReference type="AlphaFoldDB" id="A0A120MXR9"/>
<dbReference type="InterPro" id="IPR014756">
    <property type="entry name" value="Ig_E-set"/>
</dbReference>
<evidence type="ECO:0000313" key="2">
    <source>
        <dbReference type="Proteomes" id="UP000218263"/>
    </source>
</evidence>
<sequence length="599" mass="60332">MKTLITYLLIVIFAALFILPGCKKNNPGPKPIIPVLPKITAISPTSGTAGTSVTITGSAFELSAAANTVKFNGTVAAVSSATATTLIVTAPAGAGTGPVSVTTTGGTATGPTFTYLLAPGVTSISPASGVAGVSVTLTGTNFDAVAANNVVKFHGVAATVTAATTTSLVVTAPAAGSTGAVTVTTTGGTATGPVFTYLLAPVIAGISPATAAAGAAVTITGTNFDATAANDVVKFNGTVATVTSATATQIIATVPAGGTNGNITVTTPGGTSNGMAFTYLVATGPNIYVVGSDTRSGFGYWKNSAFTATTDCNGADAMVGSGTDIYFAGPSTTQTPTYWKNNTAVHVSSQTGFTSSVAVSGADVYCLGVLNNVYTYWKNTTATPLTTTSLIYLTGTYQNNELAVSNGDVYVAGAQYLGNSTILKATYWKNGSPIDLTDGIHSGSARATAVYVSGADVYVAGLEEIRDITTGGIINEAPRLWKNGVSVPITTPANSIFNTITSILVSGSDVYLGGQYNGAGAVWKNGAMINTAAYSVAEVVSSIFLYNNTDLYISGASSSSGNNCYWKNGNFVEMDPGCTHQGANCAATFANQVVSIYVK</sequence>
<dbReference type="InterPro" id="IPR002909">
    <property type="entry name" value="IPT_dom"/>
</dbReference>